<gene>
    <name evidence="1" type="ORF">BGE01nite_44120</name>
</gene>
<dbReference type="Proteomes" id="UP000321577">
    <property type="component" value="Unassembled WGS sequence"/>
</dbReference>
<evidence type="ECO:0008006" key="3">
    <source>
        <dbReference type="Google" id="ProtNLM"/>
    </source>
</evidence>
<protein>
    <recommendedName>
        <fullName evidence="3">Knr4/Smi1-like domain-containing protein</fullName>
    </recommendedName>
</protein>
<organism evidence="1 2">
    <name type="scientific">Brevifollis gellanilyticus</name>
    <dbReference type="NCBI Taxonomy" id="748831"/>
    <lineage>
        <taxon>Bacteria</taxon>
        <taxon>Pseudomonadati</taxon>
        <taxon>Verrucomicrobiota</taxon>
        <taxon>Verrucomicrobiia</taxon>
        <taxon>Verrucomicrobiales</taxon>
        <taxon>Verrucomicrobiaceae</taxon>
    </lineage>
</organism>
<sequence>MTNYHDVERERDERRIRAQALLSSLSEKTRATFCDKALLNLVDAGWHDERVWNAKDLNDYESRFEVAPPDGVHEVFCSFGGLTIGMEGRHIRVGPVAEYDCPVPVVLGHVVGTRLYLVGETDFLCDEFLGILMDECGRVYLDGSTSDIPPEDRCVGLVAPDFSSFLNAMFSDDLAVLENTPWIPYSAG</sequence>
<reference evidence="1 2" key="1">
    <citation type="submission" date="2019-07" db="EMBL/GenBank/DDBJ databases">
        <title>Whole genome shotgun sequence of Brevifollis gellanilyticus NBRC 108608.</title>
        <authorList>
            <person name="Hosoyama A."/>
            <person name="Uohara A."/>
            <person name="Ohji S."/>
            <person name="Ichikawa N."/>
        </authorList>
    </citation>
    <scope>NUCLEOTIDE SEQUENCE [LARGE SCALE GENOMIC DNA]</scope>
    <source>
        <strain evidence="1 2">NBRC 108608</strain>
    </source>
</reference>
<evidence type="ECO:0000313" key="2">
    <source>
        <dbReference type="Proteomes" id="UP000321577"/>
    </source>
</evidence>
<dbReference type="EMBL" id="BKAG01000042">
    <property type="protein sequence ID" value="GEP45121.1"/>
    <property type="molecule type" value="Genomic_DNA"/>
</dbReference>
<dbReference type="RefSeq" id="WP_146853708.1">
    <property type="nucleotide sequence ID" value="NZ_BKAG01000042.1"/>
</dbReference>
<name>A0A512MFJ7_9BACT</name>
<evidence type="ECO:0000313" key="1">
    <source>
        <dbReference type="EMBL" id="GEP45121.1"/>
    </source>
</evidence>
<dbReference type="AlphaFoldDB" id="A0A512MFJ7"/>
<comment type="caution">
    <text evidence="1">The sequence shown here is derived from an EMBL/GenBank/DDBJ whole genome shotgun (WGS) entry which is preliminary data.</text>
</comment>
<dbReference type="OrthoDB" id="9908673at2"/>
<keyword evidence="2" id="KW-1185">Reference proteome</keyword>
<proteinExistence type="predicted"/>
<accession>A0A512MFJ7</accession>